<dbReference type="OrthoDB" id="268339at2"/>
<proteinExistence type="predicted"/>
<evidence type="ECO:0000256" key="1">
    <source>
        <dbReference type="ARBA" id="ARBA00023015"/>
    </source>
</evidence>
<reference evidence="7" key="1">
    <citation type="submission" date="2016-10" db="EMBL/GenBank/DDBJ databases">
        <authorList>
            <person name="Varghese N."/>
            <person name="Submissions S."/>
        </authorList>
    </citation>
    <scope>NUCLEOTIDE SEQUENCE [LARGE SCALE GENOMIC DNA]</scope>
    <source>
        <strain evidence="7">CGMCC 1.10223</strain>
    </source>
</reference>
<keyword evidence="2 4" id="KW-0238">DNA-binding</keyword>
<dbReference type="InterPro" id="IPR001647">
    <property type="entry name" value="HTH_TetR"/>
</dbReference>
<dbReference type="Pfam" id="PF00440">
    <property type="entry name" value="TetR_N"/>
    <property type="match status" value="1"/>
</dbReference>
<dbReference type="PANTHER" id="PTHR30055">
    <property type="entry name" value="HTH-TYPE TRANSCRIPTIONAL REGULATOR RUTR"/>
    <property type="match status" value="1"/>
</dbReference>
<feature type="domain" description="HTH tetR-type" evidence="5">
    <location>
        <begin position="9"/>
        <end position="69"/>
    </location>
</feature>
<keyword evidence="7" id="KW-1185">Reference proteome</keyword>
<evidence type="ECO:0000256" key="2">
    <source>
        <dbReference type="ARBA" id="ARBA00023125"/>
    </source>
</evidence>
<dbReference type="Gene3D" id="1.10.357.10">
    <property type="entry name" value="Tetracycline Repressor, domain 2"/>
    <property type="match status" value="1"/>
</dbReference>
<evidence type="ECO:0000313" key="6">
    <source>
        <dbReference type="EMBL" id="SFE27837.1"/>
    </source>
</evidence>
<evidence type="ECO:0000259" key="5">
    <source>
        <dbReference type="PROSITE" id="PS50977"/>
    </source>
</evidence>
<protein>
    <submittedName>
        <fullName evidence="6">Transcriptional regulator, TetR family</fullName>
    </submittedName>
</protein>
<dbReference type="SUPFAM" id="SSF48498">
    <property type="entry name" value="Tetracyclin repressor-like, C-terminal domain"/>
    <property type="match status" value="1"/>
</dbReference>
<dbReference type="SUPFAM" id="SSF46689">
    <property type="entry name" value="Homeodomain-like"/>
    <property type="match status" value="1"/>
</dbReference>
<dbReference type="GO" id="GO:0000976">
    <property type="term" value="F:transcription cis-regulatory region binding"/>
    <property type="evidence" value="ECO:0007669"/>
    <property type="project" value="TreeGrafter"/>
</dbReference>
<dbReference type="InterPro" id="IPR009057">
    <property type="entry name" value="Homeodomain-like_sf"/>
</dbReference>
<name>A0A1I1Z806_9BACL</name>
<dbReference type="InterPro" id="IPR050109">
    <property type="entry name" value="HTH-type_TetR-like_transc_reg"/>
</dbReference>
<dbReference type="AlphaFoldDB" id="A0A1I1Z806"/>
<evidence type="ECO:0000313" key="7">
    <source>
        <dbReference type="Proteomes" id="UP000183410"/>
    </source>
</evidence>
<feature type="DNA-binding region" description="H-T-H motif" evidence="4">
    <location>
        <begin position="32"/>
        <end position="51"/>
    </location>
</feature>
<dbReference type="PROSITE" id="PS50977">
    <property type="entry name" value="HTH_TETR_2"/>
    <property type="match status" value="1"/>
</dbReference>
<dbReference type="InterPro" id="IPR036271">
    <property type="entry name" value="Tet_transcr_reg_TetR-rel_C_sf"/>
</dbReference>
<dbReference type="GO" id="GO:0003700">
    <property type="term" value="F:DNA-binding transcription factor activity"/>
    <property type="evidence" value="ECO:0007669"/>
    <property type="project" value="TreeGrafter"/>
</dbReference>
<evidence type="ECO:0000256" key="3">
    <source>
        <dbReference type="ARBA" id="ARBA00023163"/>
    </source>
</evidence>
<gene>
    <name evidence="6" type="ORF">SAMN04487969_1011036</name>
</gene>
<keyword evidence="3" id="KW-0804">Transcription</keyword>
<dbReference type="Proteomes" id="UP000183410">
    <property type="component" value="Unassembled WGS sequence"/>
</dbReference>
<evidence type="ECO:0000256" key="4">
    <source>
        <dbReference type="PROSITE-ProRule" id="PRU00335"/>
    </source>
</evidence>
<dbReference type="EMBL" id="FONN01000001">
    <property type="protein sequence ID" value="SFE27837.1"/>
    <property type="molecule type" value="Genomic_DNA"/>
</dbReference>
<sequence length="201" mass="23243">MVLRQQRKQELKERIFMYAVQLFREKGFANVTIDEITQGCGVAKGTFYNYFPRKEAILLDLGQTQMKVTQENLERYSLINGIKEKLLTLFRDLFQKYAVNAELAKLTISEMLRSPLLMQEEFNIINKFEELLKGLLNEAQQQNQLPSYLASADVAAVLAGLYFHALLTWAASLEDALQMQAGFERRFEVIWEGLKMRGEFA</sequence>
<keyword evidence="1" id="KW-0805">Transcription regulation</keyword>
<dbReference type="PRINTS" id="PR00455">
    <property type="entry name" value="HTHTETR"/>
</dbReference>
<dbReference type="PANTHER" id="PTHR30055:SF234">
    <property type="entry name" value="HTH-TYPE TRANSCRIPTIONAL REGULATOR BETI"/>
    <property type="match status" value="1"/>
</dbReference>
<organism evidence="6 7">
    <name type="scientific">Paenibacillus algorifonticola</name>
    <dbReference type="NCBI Taxonomy" id="684063"/>
    <lineage>
        <taxon>Bacteria</taxon>
        <taxon>Bacillati</taxon>
        <taxon>Bacillota</taxon>
        <taxon>Bacilli</taxon>
        <taxon>Bacillales</taxon>
        <taxon>Paenibacillaceae</taxon>
        <taxon>Paenibacillus</taxon>
    </lineage>
</organism>
<accession>A0A1I1Z806</accession>
<dbReference type="RefSeq" id="WP_046231093.1">
    <property type="nucleotide sequence ID" value="NZ_FONN01000001.1"/>
</dbReference>